<evidence type="ECO:0000259" key="7">
    <source>
        <dbReference type="Pfam" id="PF00899"/>
    </source>
</evidence>
<protein>
    <recommendedName>
        <fullName evidence="6">Ubiquitin-like 1-activating enzyme E1A</fullName>
    </recommendedName>
</protein>
<keyword evidence="9" id="KW-1185">Reference proteome</keyword>
<dbReference type="GO" id="GO:0019948">
    <property type="term" value="F:SUMO activating enzyme activity"/>
    <property type="evidence" value="ECO:0007669"/>
    <property type="project" value="TreeGrafter"/>
</dbReference>
<dbReference type="InterPro" id="IPR045886">
    <property type="entry name" value="ThiF/MoeB/HesA"/>
</dbReference>
<dbReference type="PANTHER" id="PTHR10953">
    <property type="entry name" value="UBIQUITIN-ACTIVATING ENZYME E1"/>
    <property type="match status" value="1"/>
</dbReference>
<name>A0A6A6HLZ5_VIRVR</name>
<dbReference type="InterPro" id="IPR000594">
    <property type="entry name" value="ThiF_NAD_FAD-bd"/>
</dbReference>
<dbReference type="PANTHER" id="PTHR10953:SF162">
    <property type="entry name" value="SUMO-ACTIVATING ENZYME SUBUNIT 1"/>
    <property type="match status" value="1"/>
</dbReference>
<organism evidence="8 9">
    <name type="scientific">Viridothelium virens</name>
    <name type="common">Speckled blister lichen</name>
    <name type="synonym">Trypethelium virens</name>
    <dbReference type="NCBI Taxonomy" id="1048519"/>
    <lineage>
        <taxon>Eukaryota</taxon>
        <taxon>Fungi</taxon>
        <taxon>Dikarya</taxon>
        <taxon>Ascomycota</taxon>
        <taxon>Pezizomycotina</taxon>
        <taxon>Dothideomycetes</taxon>
        <taxon>Dothideomycetes incertae sedis</taxon>
        <taxon>Trypetheliales</taxon>
        <taxon>Trypetheliaceae</taxon>
        <taxon>Viridothelium</taxon>
    </lineage>
</organism>
<dbReference type="CDD" id="cd01492">
    <property type="entry name" value="Aos1_SUMO"/>
    <property type="match status" value="1"/>
</dbReference>
<dbReference type="InterPro" id="IPR000011">
    <property type="entry name" value="UBQ/SUMO-activ_enz_E1-like"/>
</dbReference>
<evidence type="ECO:0000256" key="2">
    <source>
        <dbReference type="ARBA" id="ARBA00004718"/>
    </source>
</evidence>
<reference evidence="8" key="1">
    <citation type="journal article" date="2020" name="Stud. Mycol.">
        <title>101 Dothideomycetes genomes: a test case for predicting lifestyles and emergence of pathogens.</title>
        <authorList>
            <person name="Haridas S."/>
            <person name="Albert R."/>
            <person name="Binder M."/>
            <person name="Bloem J."/>
            <person name="Labutti K."/>
            <person name="Salamov A."/>
            <person name="Andreopoulos B."/>
            <person name="Baker S."/>
            <person name="Barry K."/>
            <person name="Bills G."/>
            <person name="Bluhm B."/>
            <person name="Cannon C."/>
            <person name="Castanera R."/>
            <person name="Culley D."/>
            <person name="Daum C."/>
            <person name="Ezra D."/>
            <person name="Gonzalez J."/>
            <person name="Henrissat B."/>
            <person name="Kuo A."/>
            <person name="Liang C."/>
            <person name="Lipzen A."/>
            <person name="Lutzoni F."/>
            <person name="Magnuson J."/>
            <person name="Mondo S."/>
            <person name="Nolan M."/>
            <person name="Ohm R."/>
            <person name="Pangilinan J."/>
            <person name="Park H.-J."/>
            <person name="Ramirez L."/>
            <person name="Alfaro M."/>
            <person name="Sun H."/>
            <person name="Tritt A."/>
            <person name="Yoshinaga Y."/>
            <person name="Zwiers L.-H."/>
            <person name="Turgeon B."/>
            <person name="Goodwin S."/>
            <person name="Spatafora J."/>
            <person name="Crous P."/>
            <person name="Grigoriev I."/>
        </authorList>
    </citation>
    <scope>NUCLEOTIDE SEQUENCE</scope>
    <source>
        <strain evidence="8">Tuck. ex Michener</strain>
    </source>
</reference>
<dbReference type="EMBL" id="ML991775">
    <property type="protein sequence ID" value="KAF2238563.1"/>
    <property type="molecule type" value="Genomic_DNA"/>
</dbReference>
<feature type="domain" description="THIF-type NAD/FAD binding fold" evidence="7">
    <location>
        <begin position="34"/>
        <end position="359"/>
    </location>
</feature>
<comment type="subcellular location">
    <subcellularLocation>
        <location evidence="1">Nucleus</location>
    </subcellularLocation>
</comment>
<gene>
    <name evidence="8" type="ORF">EV356DRAFT_479053</name>
</gene>
<evidence type="ECO:0000256" key="6">
    <source>
        <dbReference type="ARBA" id="ARBA00044354"/>
    </source>
</evidence>
<evidence type="ECO:0000256" key="4">
    <source>
        <dbReference type="ARBA" id="ARBA00022786"/>
    </source>
</evidence>
<dbReference type="AlphaFoldDB" id="A0A6A6HLZ5"/>
<dbReference type="Pfam" id="PF00899">
    <property type="entry name" value="ThiF"/>
    <property type="match status" value="1"/>
</dbReference>
<evidence type="ECO:0000256" key="3">
    <source>
        <dbReference type="ARBA" id="ARBA00005673"/>
    </source>
</evidence>
<comment type="similarity">
    <text evidence="3">Belongs to the ubiquitin-activating E1 family.</text>
</comment>
<dbReference type="GO" id="GO:0016925">
    <property type="term" value="P:protein sumoylation"/>
    <property type="evidence" value="ECO:0007669"/>
    <property type="project" value="TreeGrafter"/>
</dbReference>
<evidence type="ECO:0000313" key="8">
    <source>
        <dbReference type="EMBL" id="KAF2238563.1"/>
    </source>
</evidence>
<dbReference type="PRINTS" id="PR01849">
    <property type="entry name" value="UBIQUITINACT"/>
</dbReference>
<evidence type="ECO:0000256" key="1">
    <source>
        <dbReference type="ARBA" id="ARBA00004123"/>
    </source>
</evidence>
<sequence>MTTNGTLLTEDNAGDTVASIAQAQAISADEIALYDRQIRLWGVQAQEKIRSANVLLVSIRALANEIAKNLVLAGIHSITLVDHEAVTQDDLGSQFLVSEADVGRNRAEAAAIQIRKLNPRVTVNTITDNILLQGPELYGPFDVIVATNQDYQTLSTINASTRLASRPFYAAGMHGFYGYIFADLIQHEYVIEREKGNRDTVLGPESATRSVLAATTKTENGKVVEMVTKRELYSPLLLANTSPLPIDIVASPRKLGQVTPLLTCFRALWDFETGTQRLPTYSHVDLQLFTTLATEKHKELQLPTEMLRSEFLRSFLQNLGSELAPVSAFLGGQVAQDVINVLGKREQPLQNFSLFDGEESKGPIYALHPIFTADIDPTAISIPAAPVTDVQTPEVPISAMQNQNAPTLSGSSLGIA</sequence>
<keyword evidence="5" id="KW-0539">Nucleus</keyword>
<dbReference type="Proteomes" id="UP000800092">
    <property type="component" value="Unassembled WGS sequence"/>
</dbReference>
<evidence type="ECO:0000256" key="5">
    <source>
        <dbReference type="ARBA" id="ARBA00023242"/>
    </source>
</evidence>
<dbReference type="Gene3D" id="3.40.50.720">
    <property type="entry name" value="NAD(P)-binding Rossmann-like Domain"/>
    <property type="match status" value="1"/>
</dbReference>
<keyword evidence="4" id="KW-0833">Ubl conjugation pathway</keyword>
<comment type="pathway">
    <text evidence="2">Protein modification; protein sumoylation.</text>
</comment>
<proteinExistence type="inferred from homology"/>
<dbReference type="InterPro" id="IPR035985">
    <property type="entry name" value="Ubiquitin-activating_enz"/>
</dbReference>
<dbReference type="OrthoDB" id="1708823at2759"/>
<dbReference type="GO" id="GO:0031510">
    <property type="term" value="C:SUMO activating enzyme complex"/>
    <property type="evidence" value="ECO:0007669"/>
    <property type="project" value="TreeGrafter"/>
</dbReference>
<accession>A0A6A6HLZ5</accession>
<dbReference type="SUPFAM" id="SSF69572">
    <property type="entry name" value="Activating enzymes of the ubiquitin-like proteins"/>
    <property type="match status" value="1"/>
</dbReference>
<evidence type="ECO:0000313" key="9">
    <source>
        <dbReference type="Proteomes" id="UP000800092"/>
    </source>
</evidence>
<dbReference type="GO" id="GO:0005737">
    <property type="term" value="C:cytoplasm"/>
    <property type="evidence" value="ECO:0007669"/>
    <property type="project" value="TreeGrafter"/>
</dbReference>